<dbReference type="InterPro" id="IPR020835">
    <property type="entry name" value="Catalase_sf"/>
</dbReference>
<dbReference type="Proteomes" id="UP001597045">
    <property type="component" value="Unassembled WGS sequence"/>
</dbReference>
<feature type="non-terminal residue" evidence="1">
    <location>
        <position position="262"/>
    </location>
</feature>
<proteinExistence type="predicted"/>
<evidence type="ECO:0000313" key="1">
    <source>
        <dbReference type="EMBL" id="MFD1050439.1"/>
    </source>
</evidence>
<name>A0ABW3MMF5_9PSEU</name>
<evidence type="ECO:0000313" key="2">
    <source>
        <dbReference type="Proteomes" id="UP001597045"/>
    </source>
</evidence>
<protein>
    <submittedName>
        <fullName evidence="1">Catalase</fullName>
    </submittedName>
</protein>
<accession>A0ABW3MMF5</accession>
<comment type="caution">
    <text evidence="1">The sequence shown here is derived from an EMBL/GenBank/DDBJ whole genome shotgun (WGS) entry which is preliminary data.</text>
</comment>
<dbReference type="EMBL" id="JBHTIS010002840">
    <property type="protein sequence ID" value="MFD1050439.1"/>
    <property type="molecule type" value="Genomic_DNA"/>
</dbReference>
<dbReference type="SUPFAM" id="SSF56634">
    <property type="entry name" value="Heme-dependent catalase-like"/>
    <property type="match status" value="1"/>
</dbReference>
<keyword evidence="2" id="KW-1185">Reference proteome</keyword>
<sequence length="262" mass="29177">ERNATSYVLPDLPAEYAQGVYATPATYEAVVRYSNGLGHIRPDAYLGPACGMGIKMIGVPGSSLLDDEANATTFDYNLINNPTFFCSTVHDYTYIEPLFAALPEVLATRDSRRTWMHDFLTNAGTLAPEDWLWDELLSILSFTSIAPKNLLSYAYWSMAAVRHGDYIAKVRTFPLTEGTHDDVDPRTEPETHRTNLVAEANERDHRFALQVQLSTDLETMPVDNMSVEWPEAASPFVTVAHIDIPKQDISSDDNLRIADATS</sequence>
<dbReference type="Gene3D" id="2.40.180.10">
    <property type="entry name" value="Catalase core domain"/>
    <property type="match status" value="1"/>
</dbReference>
<organism evidence="1 2">
    <name type="scientific">Kibdelosporangium lantanae</name>
    <dbReference type="NCBI Taxonomy" id="1497396"/>
    <lineage>
        <taxon>Bacteria</taxon>
        <taxon>Bacillati</taxon>
        <taxon>Actinomycetota</taxon>
        <taxon>Actinomycetes</taxon>
        <taxon>Pseudonocardiales</taxon>
        <taxon>Pseudonocardiaceae</taxon>
        <taxon>Kibdelosporangium</taxon>
    </lineage>
</organism>
<gene>
    <name evidence="1" type="ORF">ACFQ1S_35395</name>
</gene>
<reference evidence="2" key="1">
    <citation type="journal article" date="2019" name="Int. J. Syst. Evol. Microbiol.">
        <title>The Global Catalogue of Microorganisms (GCM) 10K type strain sequencing project: providing services to taxonomists for standard genome sequencing and annotation.</title>
        <authorList>
            <consortium name="The Broad Institute Genomics Platform"/>
            <consortium name="The Broad Institute Genome Sequencing Center for Infectious Disease"/>
            <person name="Wu L."/>
            <person name="Ma J."/>
        </authorList>
    </citation>
    <scope>NUCLEOTIDE SEQUENCE [LARGE SCALE GENOMIC DNA]</scope>
    <source>
        <strain evidence="2">JCM 31486</strain>
    </source>
</reference>
<feature type="non-terminal residue" evidence="1">
    <location>
        <position position="1"/>
    </location>
</feature>